<comment type="similarity">
    <text evidence="6">Belongs to the tRNA(Ile)-lysidine synthase family.</text>
</comment>
<dbReference type="Gene3D" id="3.40.50.620">
    <property type="entry name" value="HUPs"/>
    <property type="match status" value="1"/>
</dbReference>
<dbReference type="EMBL" id="FORA01000002">
    <property type="protein sequence ID" value="SFI89911.1"/>
    <property type="molecule type" value="Genomic_DNA"/>
</dbReference>
<dbReference type="HAMAP" id="MF_01161">
    <property type="entry name" value="tRNA_Ile_lys_synt"/>
    <property type="match status" value="1"/>
</dbReference>
<keyword evidence="3 6" id="KW-0547">Nucleotide-binding</keyword>
<proteinExistence type="inferred from homology"/>
<dbReference type="CDD" id="cd01992">
    <property type="entry name" value="TilS_N"/>
    <property type="match status" value="1"/>
</dbReference>
<gene>
    <name evidence="6" type="primary">tilS</name>
    <name evidence="8" type="ORF">SAMN04488095_1678</name>
</gene>
<dbReference type="PANTHER" id="PTHR43033:SF1">
    <property type="entry name" value="TRNA(ILE)-LYSIDINE SYNTHASE-RELATED"/>
    <property type="match status" value="1"/>
</dbReference>
<dbReference type="STRING" id="390807.SAMN04488095_1678"/>
<dbReference type="GO" id="GO:0032267">
    <property type="term" value="F:tRNA(Ile)-lysidine synthase activity"/>
    <property type="evidence" value="ECO:0007669"/>
    <property type="project" value="UniProtKB-EC"/>
</dbReference>
<evidence type="ECO:0000256" key="4">
    <source>
        <dbReference type="ARBA" id="ARBA00022840"/>
    </source>
</evidence>
<accession>A0A1I3LYP4</accession>
<dbReference type="InterPro" id="IPR012795">
    <property type="entry name" value="tRNA_Ile_lys_synt_N"/>
</dbReference>
<dbReference type="GO" id="GO:0005737">
    <property type="term" value="C:cytoplasm"/>
    <property type="evidence" value="ECO:0007669"/>
    <property type="project" value="UniProtKB-SubCell"/>
</dbReference>
<feature type="binding site" evidence="6">
    <location>
        <begin position="27"/>
        <end position="32"/>
    </location>
    <ligand>
        <name>ATP</name>
        <dbReference type="ChEBI" id="CHEBI:30616"/>
    </ligand>
</feature>
<dbReference type="InterPro" id="IPR014729">
    <property type="entry name" value="Rossmann-like_a/b/a_fold"/>
</dbReference>
<comment type="subcellular location">
    <subcellularLocation>
        <location evidence="6">Cytoplasm</location>
    </subcellularLocation>
</comment>
<dbReference type="PANTHER" id="PTHR43033">
    <property type="entry name" value="TRNA(ILE)-LYSIDINE SYNTHASE-RELATED"/>
    <property type="match status" value="1"/>
</dbReference>
<evidence type="ECO:0000259" key="7">
    <source>
        <dbReference type="Pfam" id="PF01171"/>
    </source>
</evidence>
<dbReference type="GO" id="GO:0005524">
    <property type="term" value="F:ATP binding"/>
    <property type="evidence" value="ECO:0007669"/>
    <property type="project" value="UniProtKB-UniRule"/>
</dbReference>
<keyword evidence="1 6" id="KW-0436">Ligase</keyword>
<evidence type="ECO:0000256" key="2">
    <source>
        <dbReference type="ARBA" id="ARBA00022694"/>
    </source>
</evidence>
<dbReference type="Pfam" id="PF01171">
    <property type="entry name" value="ATP_bind_3"/>
    <property type="match status" value="1"/>
</dbReference>
<comment type="catalytic activity">
    <reaction evidence="5 6">
        <text>cytidine(34) in tRNA(Ile2) + L-lysine + ATP = lysidine(34) in tRNA(Ile2) + AMP + diphosphate + H(+)</text>
        <dbReference type="Rhea" id="RHEA:43744"/>
        <dbReference type="Rhea" id="RHEA-COMP:10625"/>
        <dbReference type="Rhea" id="RHEA-COMP:10670"/>
        <dbReference type="ChEBI" id="CHEBI:15378"/>
        <dbReference type="ChEBI" id="CHEBI:30616"/>
        <dbReference type="ChEBI" id="CHEBI:32551"/>
        <dbReference type="ChEBI" id="CHEBI:33019"/>
        <dbReference type="ChEBI" id="CHEBI:82748"/>
        <dbReference type="ChEBI" id="CHEBI:83665"/>
        <dbReference type="ChEBI" id="CHEBI:456215"/>
        <dbReference type="EC" id="6.3.4.19"/>
    </reaction>
</comment>
<evidence type="ECO:0000313" key="9">
    <source>
        <dbReference type="Proteomes" id="UP000199110"/>
    </source>
</evidence>
<organism evidence="8 9">
    <name type="scientific">Jannaschia pohangensis</name>
    <dbReference type="NCBI Taxonomy" id="390807"/>
    <lineage>
        <taxon>Bacteria</taxon>
        <taxon>Pseudomonadati</taxon>
        <taxon>Pseudomonadota</taxon>
        <taxon>Alphaproteobacteria</taxon>
        <taxon>Rhodobacterales</taxon>
        <taxon>Roseobacteraceae</taxon>
        <taxon>Jannaschia</taxon>
    </lineage>
</organism>
<keyword evidence="9" id="KW-1185">Reference proteome</keyword>
<evidence type="ECO:0000256" key="3">
    <source>
        <dbReference type="ARBA" id="ARBA00022741"/>
    </source>
</evidence>
<feature type="domain" description="tRNA(Ile)-lysidine/2-thiocytidine synthase N-terminal" evidence="7">
    <location>
        <begin position="22"/>
        <end position="200"/>
    </location>
</feature>
<protein>
    <recommendedName>
        <fullName evidence="6">tRNA(Ile)-lysidine synthase</fullName>
        <ecNumber evidence="6">6.3.4.19</ecNumber>
    </recommendedName>
    <alternativeName>
        <fullName evidence="6">tRNA(Ile)-2-lysyl-cytidine synthase</fullName>
    </alternativeName>
    <alternativeName>
        <fullName evidence="6">tRNA(Ile)-lysidine synthetase</fullName>
    </alternativeName>
</protein>
<keyword evidence="4 6" id="KW-0067">ATP-binding</keyword>
<dbReference type="AlphaFoldDB" id="A0A1I3LYP4"/>
<keyword evidence="2 6" id="KW-0819">tRNA processing</keyword>
<keyword evidence="6" id="KW-0963">Cytoplasm</keyword>
<dbReference type="SUPFAM" id="SSF52402">
    <property type="entry name" value="Adenine nucleotide alpha hydrolases-like"/>
    <property type="match status" value="1"/>
</dbReference>
<dbReference type="InterPro" id="IPR011063">
    <property type="entry name" value="TilS/TtcA_N"/>
</dbReference>
<dbReference type="InterPro" id="IPR012094">
    <property type="entry name" value="tRNA_Ile_lys_synt"/>
</dbReference>
<dbReference type="NCBIfam" id="TIGR02432">
    <property type="entry name" value="lysidine_TilS_N"/>
    <property type="match status" value="1"/>
</dbReference>
<dbReference type="GO" id="GO:0006400">
    <property type="term" value="P:tRNA modification"/>
    <property type="evidence" value="ECO:0007669"/>
    <property type="project" value="UniProtKB-UniRule"/>
</dbReference>
<reference evidence="8 9" key="1">
    <citation type="submission" date="2016-10" db="EMBL/GenBank/DDBJ databases">
        <authorList>
            <person name="de Groot N.N."/>
        </authorList>
    </citation>
    <scope>NUCLEOTIDE SEQUENCE [LARGE SCALE GENOMIC DNA]</scope>
    <source>
        <strain evidence="8 9">DSM 19073</strain>
    </source>
</reference>
<evidence type="ECO:0000256" key="1">
    <source>
        <dbReference type="ARBA" id="ARBA00022598"/>
    </source>
</evidence>
<comment type="domain">
    <text evidence="6">The N-terminal region contains the highly conserved SGGXDS motif, predicted to be a P-loop motif involved in ATP binding.</text>
</comment>
<name>A0A1I3LYP4_9RHOB</name>
<sequence length="415" mass="44704">MTPAAAIARLFDGPLGGGHRRFGIAVSGGGDSLALLLSAQTHAQSTDRSFRVATVDHGLRPEAVEEARQVAALCAERGIAHDILTLALRDGPDLQARARQARYAALGEWAAQHHLSPVLLGHTQDDVAESLVMRLRRGVGLEGLAEMPECWTDARGQTWARPFLSIARLALRDILARAGITPIEDPSNEDSRFERVEIRKALAMLGWSDAHLARSARHLAEAAQAYNTRLADLAEDVFVTTVSDVVLQTEHARELAASEPDSLRRLLLAALAWIGGRATPRADEQKRLLDYVADPATGGITLAGCRIMCDAAGVRLFREEADCPPEVKFGKVWDRRWLVEGPVAPGLTIGALGRDIDQTPWRGGVLPRASAMTTPAIRQDGSLLAAPAAGLPGAYRIKVEGSVAAALRRREPIFN</sequence>
<dbReference type="EC" id="6.3.4.19" evidence="6"/>
<evidence type="ECO:0000256" key="5">
    <source>
        <dbReference type="ARBA" id="ARBA00048539"/>
    </source>
</evidence>
<evidence type="ECO:0000313" key="8">
    <source>
        <dbReference type="EMBL" id="SFI89911.1"/>
    </source>
</evidence>
<dbReference type="Proteomes" id="UP000199110">
    <property type="component" value="Unassembled WGS sequence"/>
</dbReference>
<comment type="function">
    <text evidence="6">Ligates lysine onto the cytidine present at position 34 of the AUA codon-specific tRNA(Ile) that contains the anticodon CAU, in an ATP-dependent manner. Cytidine is converted to lysidine, thus changing the amino acid specificity of the tRNA from methionine to isoleucine.</text>
</comment>
<evidence type="ECO:0000256" key="6">
    <source>
        <dbReference type="HAMAP-Rule" id="MF_01161"/>
    </source>
</evidence>